<keyword evidence="1" id="KW-0732">Signal</keyword>
<dbReference type="RefSeq" id="WP_073193461.1">
    <property type="nucleotide sequence ID" value="NZ_FQTW01000008.1"/>
</dbReference>
<feature type="chain" id="PRO_5012138091" description="Lipoprotein" evidence="1">
    <location>
        <begin position="24"/>
        <end position="219"/>
    </location>
</feature>
<accession>A0A1M4XDS1</accession>
<feature type="signal peptide" evidence="1">
    <location>
        <begin position="1"/>
        <end position="23"/>
    </location>
</feature>
<organism evidence="2 3">
    <name type="scientific">Psychroflexus salarius</name>
    <dbReference type="NCBI Taxonomy" id="1155689"/>
    <lineage>
        <taxon>Bacteria</taxon>
        <taxon>Pseudomonadati</taxon>
        <taxon>Bacteroidota</taxon>
        <taxon>Flavobacteriia</taxon>
        <taxon>Flavobacteriales</taxon>
        <taxon>Flavobacteriaceae</taxon>
        <taxon>Psychroflexus</taxon>
    </lineage>
</organism>
<dbReference type="STRING" id="1155689.SAMN05444278_10885"/>
<sequence length="219" mass="24910">MKKFNLYSTLILIVFSVITLSCSKENTEDLNETQNIKTESKNYIPPTISDADIEIGCEGGCDEEGKACILIISTTTQIGECRCAGSCSFYMRQMGKSNYKEIKEEALEDFTYLIRKEYGLDEVGVRKIVFKEENDTEAAFFEFYLPDVKQVQTMLWLKTNSQNKSLGGKKIYSCAGSCDDESKTCRERFYMREGRVECTCEGSCSLTVYEEEEITPPRP</sequence>
<evidence type="ECO:0000313" key="3">
    <source>
        <dbReference type="Proteomes" id="UP000184462"/>
    </source>
</evidence>
<protein>
    <recommendedName>
        <fullName evidence="4">Lipoprotein</fullName>
    </recommendedName>
</protein>
<evidence type="ECO:0000256" key="1">
    <source>
        <dbReference type="SAM" id="SignalP"/>
    </source>
</evidence>
<dbReference type="Proteomes" id="UP000184462">
    <property type="component" value="Unassembled WGS sequence"/>
</dbReference>
<dbReference type="EMBL" id="FQTW01000008">
    <property type="protein sequence ID" value="SHE91426.1"/>
    <property type="molecule type" value="Genomic_DNA"/>
</dbReference>
<evidence type="ECO:0008006" key="4">
    <source>
        <dbReference type="Google" id="ProtNLM"/>
    </source>
</evidence>
<keyword evidence="3" id="KW-1185">Reference proteome</keyword>
<reference evidence="2 3" key="1">
    <citation type="submission" date="2016-11" db="EMBL/GenBank/DDBJ databases">
        <authorList>
            <person name="Jaros S."/>
            <person name="Januszkiewicz K."/>
            <person name="Wedrychowicz H."/>
        </authorList>
    </citation>
    <scope>NUCLEOTIDE SEQUENCE [LARGE SCALE GENOMIC DNA]</scope>
    <source>
        <strain evidence="2 3">DSM 25661</strain>
    </source>
</reference>
<proteinExistence type="predicted"/>
<gene>
    <name evidence="2" type="ORF">SAMN05444278_10885</name>
</gene>
<dbReference type="OrthoDB" id="10010832at2"/>
<dbReference type="PROSITE" id="PS51257">
    <property type="entry name" value="PROKAR_LIPOPROTEIN"/>
    <property type="match status" value="1"/>
</dbReference>
<name>A0A1M4XDS1_9FLAO</name>
<dbReference type="AlphaFoldDB" id="A0A1M4XDS1"/>
<evidence type="ECO:0000313" key="2">
    <source>
        <dbReference type="EMBL" id="SHE91426.1"/>
    </source>
</evidence>